<dbReference type="PANTHER" id="PTHR43649:SF32">
    <property type="entry name" value="SUGAR BINDING SECRETED PROTEIN"/>
    <property type="match status" value="1"/>
</dbReference>
<proteinExistence type="predicted"/>
<evidence type="ECO:0000256" key="1">
    <source>
        <dbReference type="SAM" id="SignalP"/>
    </source>
</evidence>
<dbReference type="Proteomes" id="UP000280819">
    <property type="component" value="Unassembled WGS sequence"/>
</dbReference>
<dbReference type="PANTHER" id="PTHR43649">
    <property type="entry name" value="ARABINOSE-BINDING PROTEIN-RELATED"/>
    <property type="match status" value="1"/>
</dbReference>
<keyword evidence="1" id="KW-0732">Signal</keyword>
<dbReference type="Pfam" id="PF13416">
    <property type="entry name" value="SBP_bac_8"/>
    <property type="match status" value="1"/>
</dbReference>
<dbReference type="OrthoDB" id="3226017at2"/>
<accession>A0A3P1T7B3</accession>
<dbReference type="PROSITE" id="PS51257">
    <property type="entry name" value="PROKAR_LIPOPROTEIN"/>
    <property type="match status" value="1"/>
</dbReference>
<dbReference type="EMBL" id="RQZG01000012">
    <property type="protein sequence ID" value="RRD04303.1"/>
    <property type="molecule type" value="Genomic_DNA"/>
</dbReference>
<dbReference type="InterPro" id="IPR050490">
    <property type="entry name" value="Bact_solute-bd_prot1"/>
</dbReference>
<reference evidence="2 3" key="1">
    <citation type="submission" date="2018-11" db="EMBL/GenBank/DDBJ databases">
        <title>Genomes From Bacteria Associated with the Canine Oral Cavity: a Test Case for Automated Genome-Based Taxonomic Assignment.</title>
        <authorList>
            <person name="Coil D.A."/>
            <person name="Jospin G."/>
            <person name="Darling A.E."/>
            <person name="Wallis C."/>
            <person name="Davis I.J."/>
            <person name="Harris S."/>
            <person name="Eisen J.A."/>
            <person name="Holcombe L.J."/>
            <person name="O'Flynn C."/>
        </authorList>
    </citation>
    <scope>NUCLEOTIDE SEQUENCE [LARGE SCALE GENOMIC DNA]</scope>
    <source>
        <strain evidence="2 3">OH887_COT-365</strain>
    </source>
</reference>
<protein>
    <submittedName>
        <fullName evidence="2">Extracellular solute-binding protein</fullName>
    </submittedName>
</protein>
<dbReference type="Gene3D" id="3.40.190.10">
    <property type="entry name" value="Periplasmic binding protein-like II"/>
    <property type="match status" value="1"/>
</dbReference>
<feature type="signal peptide" evidence="1">
    <location>
        <begin position="1"/>
        <end position="28"/>
    </location>
</feature>
<evidence type="ECO:0000313" key="2">
    <source>
        <dbReference type="EMBL" id="RRD04303.1"/>
    </source>
</evidence>
<dbReference type="InterPro" id="IPR006059">
    <property type="entry name" value="SBP"/>
</dbReference>
<dbReference type="SUPFAM" id="SSF53850">
    <property type="entry name" value="Periplasmic binding protein-like II"/>
    <property type="match status" value="1"/>
</dbReference>
<name>A0A3P1T7B3_9ACTN</name>
<gene>
    <name evidence="2" type="ORF">EII34_10745</name>
</gene>
<feature type="chain" id="PRO_5018068040" evidence="1">
    <location>
        <begin position="29"/>
        <end position="423"/>
    </location>
</feature>
<comment type="caution">
    <text evidence="2">The sequence shown here is derived from an EMBL/GenBank/DDBJ whole genome shotgun (WGS) entry which is preliminary data.</text>
</comment>
<sequence length="423" mass="46197">MTIRKKALALAATTGVLLAMTACGGSQSGDGDGGQVTLTISLFNDFGYEELYKEYMKQNPNIKIEEQRTAQATNARDDLNTKIAAGSGLADVVAVEGDWMPELVQYDDQWVDLSGDDVKDRWFDWKAQKATSPDGKLLGYGTDSAPNAICYRADVFAEAGLPSDREEVAKLLEGDWENYFKVGADFKAKKPDVAWFDSSSVVFQGMISQMPNAFENSDDTPIPLDQNADMKKVYDLISANMDQSAHLVAWTDDWTAAFQGEPKFATTMCPSWMAGVIKDQAAGVTGWDIAPVFPGGPSNSGGSYLMVPTQSKHQEEAKKLADWLTAPEQQLKAYKVKDTFPSQKKAVESPEIADSKSEFFNDAPVGKIYGDMASKITVQPFTGKRYAQIRGIVGDALGRVDTGAASAEDSWQQALEQYKNEVK</sequence>
<dbReference type="AlphaFoldDB" id="A0A3P1T7B3"/>
<evidence type="ECO:0000313" key="3">
    <source>
        <dbReference type="Proteomes" id="UP000280819"/>
    </source>
</evidence>
<dbReference type="RefSeq" id="WP_124845158.1">
    <property type="nucleotide sequence ID" value="NZ_JAUNKP010000035.1"/>
</dbReference>
<organism evidence="2 3">
    <name type="scientific">Arachnia propionica</name>
    <dbReference type="NCBI Taxonomy" id="1750"/>
    <lineage>
        <taxon>Bacteria</taxon>
        <taxon>Bacillati</taxon>
        <taxon>Actinomycetota</taxon>
        <taxon>Actinomycetes</taxon>
        <taxon>Propionibacteriales</taxon>
        <taxon>Propionibacteriaceae</taxon>
        <taxon>Arachnia</taxon>
    </lineage>
</organism>